<reference evidence="2 3" key="1">
    <citation type="submission" date="2015-01" db="EMBL/GenBank/DDBJ databases">
        <title>Genome of allotetraploid Gossypium barbadense reveals genomic plasticity and fiber elongation in cotton evolution.</title>
        <authorList>
            <person name="Chen X."/>
            <person name="Liu X."/>
            <person name="Zhao B."/>
            <person name="Zheng H."/>
            <person name="Hu Y."/>
            <person name="Lu G."/>
            <person name="Yang C."/>
            <person name="Chen J."/>
            <person name="Shan C."/>
            <person name="Zhang L."/>
            <person name="Zhou Y."/>
            <person name="Wang L."/>
            <person name="Guo W."/>
            <person name="Bai Y."/>
            <person name="Ruan J."/>
            <person name="Shangguan X."/>
            <person name="Mao Y."/>
            <person name="Jiang J."/>
            <person name="Zhu Y."/>
            <person name="Lei J."/>
            <person name="Kang H."/>
            <person name="Chen S."/>
            <person name="He X."/>
            <person name="Wang R."/>
            <person name="Wang Y."/>
            <person name="Chen J."/>
            <person name="Wang L."/>
            <person name="Yu S."/>
            <person name="Wang B."/>
            <person name="Wei J."/>
            <person name="Song S."/>
            <person name="Lu X."/>
            <person name="Gao Z."/>
            <person name="Gu W."/>
            <person name="Deng X."/>
            <person name="Ma D."/>
            <person name="Wang S."/>
            <person name="Liang W."/>
            <person name="Fang L."/>
            <person name="Cai C."/>
            <person name="Zhu X."/>
            <person name="Zhou B."/>
            <person name="Zhang Y."/>
            <person name="Chen Z."/>
            <person name="Xu S."/>
            <person name="Zhu R."/>
            <person name="Wang S."/>
            <person name="Zhang T."/>
            <person name="Zhao G."/>
        </authorList>
    </citation>
    <scope>NUCLEOTIDE SEQUENCE [LARGE SCALE GENOMIC DNA]</scope>
    <source>
        <strain evidence="3">cv. Xinhai21</strain>
        <tissue evidence="2">Leaf</tissue>
    </source>
</reference>
<protein>
    <submittedName>
        <fullName evidence="2">Uncharacterized protein</fullName>
    </submittedName>
</protein>
<evidence type="ECO:0000256" key="1">
    <source>
        <dbReference type="SAM" id="MobiDB-lite"/>
    </source>
</evidence>
<evidence type="ECO:0000313" key="2">
    <source>
        <dbReference type="EMBL" id="PPR84465.1"/>
    </source>
</evidence>
<sequence length="141" mass="15576">MKAAVPASKKWKGAISSSGPTNEIRHQFLQFPLGPQEELFEILRARPLTLGQCIDWAALEQPFKGIDSNSSSTLSPCPFGTHINREYRLARSTDEDDTKDIPDGIPTFQEDPPSQPQPSHLPVHAAISLFKGDYLDKGGYL</sequence>
<dbReference type="Proteomes" id="UP000239757">
    <property type="component" value="Unassembled WGS sequence"/>
</dbReference>
<name>A0A2P5W068_GOSBA</name>
<evidence type="ECO:0000313" key="3">
    <source>
        <dbReference type="Proteomes" id="UP000239757"/>
    </source>
</evidence>
<dbReference type="AlphaFoldDB" id="A0A2P5W068"/>
<accession>A0A2P5W068</accession>
<dbReference type="EMBL" id="KZ669849">
    <property type="protein sequence ID" value="PPR84465.1"/>
    <property type="molecule type" value="Genomic_DNA"/>
</dbReference>
<organism evidence="2 3">
    <name type="scientific">Gossypium barbadense</name>
    <name type="common">Sea Island cotton</name>
    <name type="synonym">Hibiscus barbadensis</name>
    <dbReference type="NCBI Taxonomy" id="3634"/>
    <lineage>
        <taxon>Eukaryota</taxon>
        <taxon>Viridiplantae</taxon>
        <taxon>Streptophyta</taxon>
        <taxon>Embryophyta</taxon>
        <taxon>Tracheophyta</taxon>
        <taxon>Spermatophyta</taxon>
        <taxon>Magnoliopsida</taxon>
        <taxon>eudicotyledons</taxon>
        <taxon>Gunneridae</taxon>
        <taxon>Pentapetalae</taxon>
        <taxon>rosids</taxon>
        <taxon>malvids</taxon>
        <taxon>Malvales</taxon>
        <taxon>Malvaceae</taxon>
        <taxon>Malvoideae</taxon>
        <taxon>Gossypium</taxon>
    </lineage>
</organism>
<gene>
    <name evidence="2" type="ORF">GOBAR_AA36247</name>
</gene>
<proteinExistence type="predicted"/>
<feature type="region of interest" description="Disordered" evidence="1">
    <location>
        <begin position="90"/>
        <end position="121"/>
    </location>
</feature>